<feature type="region of interest" description="Disordered" evidence="3">
    <location>
        <begin position="710"/>
        <end position="760"/>
    </location>
</feature>
<accession>A0A8J6CHM1</accession>
<dbReference type="GO" id="GO:0030036">
    <property type="term" value="P:actin cytoskeleton organization"/>
    <property type="evidence" value="ECO:0007669"/>
    <property type="project" value="InterPro"/>
</dbReference>
<dbReference type="InterPro" id="IPR017868">
    <property type="entry name" value="Filamin/ABP280_repeat-like"/>
</dbReference>
<evidence type="ECO:0000313" key="4">
    <source>
        <dbReference type="EMBL" id="KAG8470375.1"/>
    </source>
</evidence>
<dbReference type="InterPro" id="IPR001298">
    <property type="entry name" value="Filamin/ABP280_rpt"/>
</dbReference>
<evidence type="ECO:0000256" key="1">
    <source>
        <dbReference type="ARBA" id="ARBA00022737"/>
    </source>
</evidence>
<reference evidence="4" key="1">
    <citation type="submission" date="2021-05" db="EMBL/GenBank/DDBJ databases">
        <title>The genome of the haptophyte Pavlova lutheri (Diacronema luteri, Pavlovales) - a model for lipid biosynthesis in eukaryotic algae.</title>
        <authorList>
            <person name="Hulatt C.J."/>
            <person name="Posewitz M.C."/>
        </authorList>
    </citation>
    <scope>NUCLEOTIDE SEQUENCE</scope>
    <source>
        <strain evidence="4">NIVA-4/92</strain>
    </source>
</reference>
<evidence type="ECO:0000256" key="3">
    <source>
        <dbReference type="SAM" id="MobiDB-lite"/>
    </source>
</evidence>
<feature type="repeat" description="Filamin" evidence="2">
    <location>
        <begin position="849"/>
        <end position="907"/>
    </location>
</feature>
<feature type="repeat" description="Filamin" evidence="2">
    <location>
        <begin position="424"/>
        <end position="475"/>
    </location>
</feature>
<feature type="compositionally biased region" description="Basic and acidic residues" evidence="3">
    <location>
        <begin position="716"/>
        <end position="726"/>
    </location>
</feature>
<dbReference type="SMART" id="SM00557">
    <property type="entry name" value="IG_FLMN"/>
    <property type="match status" value="5"/>
</dbReference>
<gene>
    <name evidence="4" type="ORF">KFE25_008796</name>
</gene>
<dbReference type="EMBL" id="JAGTXO010000001">
    <property type="protein sequence ID" value="KAG8470375.1"/>
    <property type="molecule type" value="Genomic_DNA"/>
</dbReference>
<dbReference type="Gene3D" id="2.60.40.10">
    <property type="entry name" value="Immunoglobulins"/>
    <property type="match status" value="7"/>
</dbReference>
<dbReference type="PROSITE" id="PS50194">
    <property type="entry name" value="FILAMIN_REPEAT"/>
    <property type="match status" value="7"/>
</dbReference>
<feature type="repeat" description="Filamin" evidence="2">
    <location>
        <begin position="594"/>
        <end position="703"/>
    </location>
</feature>
<keyword evidence="5" id="KW-1185">Reference proteome</keyword>
<sequence length="1259" mass="130675">MPDVDASNCTVHGFVEHAVVRTPMTFALQARDAAWNPVHIGGADVRVAVRGGPSGGASGRVDDEGDGTYRVRWEAAASGTYAITIGVNGIDVPGCPFVCRVAELRMPRCTTHGDGRHDAVAGELASFTLSFDAPFTDNCISCELVRQPFVTEHAAAHAEPRDARVAASVSRLSARAFRVAHTARAAGDYSLSVRAEGRALGHVDSAGLVRVRAGPVCPPACELRLVDELADLSANRTAADPGGLHERRSGLAVLRAGVPLVLRVHMRDAFGNTIDDGAAPNGAATTADGAADGTLAVAVGVRGPGVLSWRSAREADGAWLLRTVPRTSGEYALHVAHASGAPFVGSPLRVCVLPRLVAARELGATSCAPLVATAGALCRLVLRAQPEADEAVEVEDSGGLCAQLMPSRLDARACAGSSDGDPPPAPAPALVSRARGERSGWRVEYVARRAGEYTLSVTCARTGEHVRGSPFGVRVLPAEPDARASRVERAPATLLAGAGGTVVVRARDRFGNDCLVGGELGFSARLYALRDEGASECSAHDVTADLHDGRYEMLLRAELLRMAGAYHMRVLLRGDAVGGAEGSAAAPLVLRVLAGRAHARACVAHGRGLVVAEAHSVAEFEVRTADEFGNATPANEDGAAPDNARPGVTVEVRGPCRPTSCRVWHAGGALYRACYPLPLSGRFCVHVCVHGQPVPGSPFVVHALRRPRAPPLAPRSAHEMAERPTEGEAQSQRRAGAGARFVGSGDGASSAPPLAPNGGARAAMPLARARDARDDDDDDDDAAAAARLARAPVSSGMVDRRGLHRGCAHCSRSQLELADGEVPVVGATLRLRLLLRDGHGLPACEHASGAVRVFARGPVSVHPPALEAGAERGELSLSFEAPISGEYALSATLGGSHVRGSPLLVRVHSPSAHAAHSRLRGGGALSARAGDDAVFDVEARDVRGELVLSPPRAPPFCGWVASPSGRRLKLLVTAAGDGVHRFSFVPTESGEHSLHVLLRGGLPHAPAVALRDSPFRVAVSPAEPDARASDVQLLSAPELRVGDSAILLVRLRDRFGNQLRAPAGAVRAALVGPADAALQLVESNDGAILVRARAHAAGAYAAHMTLGQAGAAHIRGSPLDVAFAPGALTPRACTVGVLFGGRAGEGLQLALVPRDANGNRLSPDSSTVIAMRVRAPVFAPKALRTHVRADQGLGAHVLSFVPPVHGVYNVSMYVNGGCVGRAMVRVEPQADAESAVTLDPQLEAAQLRQWGPRVALVAH</sequence>
<dbReference type="AlphaFoldDB" id="A0A8J6CHM1"/>
<dbReference type="PANTHER" id="PTHR38537">
    <property type="entry name" value="JITTERBUG, ISOFORM N"/>
    <property type="match status" value="1"/>
</dbReference>
<feature type="repeat" description="Filamin" evidence="2">
    <location>
        <begin position="1"/>
        <end position="101"/>
    </location>
</feature>
<dbReference type="InterPro" id="IPR014756">
    <property type="entry name" value="Ig_E-set"/>
</dbReference>
<dbReference type="Pfam" id="PF00630">
    <property type="entry name" value="Filamin"/>
    <property type="match status" value="3"/>
</dbReference>
<proteinExistence type="predicted"/>
<dbReference type="OrthoDB" id="18740at2759"/>
<dbReference type="PANTHER" id="PTHR38537:SF8">
    <property type="entry name" value="FILAMIN-A"/>
    <property type="match status" value="1"/>
</dbReference>
<dbReference type="Proteomes" id="UP000751190">
    <property type="component" value="Unassembled WGS sequence"/>
</dbReference>
<organism evidence="4 5">
    <name type="scientific">Diacronema lutheri</name>
    <name type="common">Unicellular marine alga</name>
    <name type="synonym">Monochrysis lutheri</name>
    <dbReference type="NCBI Taxonomy" id="2081491"/>
    <lineage>
        <taxon>Eukaryota</taxon>
        <taxon>Haptista</taxon>
        <taxon>Haptophyta</taxon>
        <taxon>Pavlovophyceae</taxon>
        <taxon>Pavlovales</taxon>
        <taxon>Pavlovaceae</taxon>
        <taxon>Diacronema</taxon>
    </lineage>
</organism>
<dbReference type="InterPro" id="IPR013783">
    <property type="entry name" value="Ig-like_fold"/>
</dbReference>
<feature type="repeat" description="Filamin" evidence="2">
    <location>
        <begin position="1021"/>
        <end position="1123"/>
    </location>
</feature>
<name>A0A8J6CHM1_DIALT</name>
<feature type="region of interest" description="Disordered" evidence="3">
    <location>
        <begin position="412"/>
        <end position="433"/>
    </location>
</feature>
<dbReference type="SUPFAM" id="SSF81296">
    <property type="entry name" value="E set domains"/>
    <property type="match status" value="6"/>
</dbReference>
<evidence type="ECO:0000256" key="2">
    <source>
        <dbReference type="PROSITE-ProRule" id="PRU00087"/>
    </source>
</evidence>
<dbReference type="GO" id="GO:0051015">
    <property type="term" value="F:actin filament binding"/>
    <property type="evidence" value="ECO:0007669"/>
    <property type="project" value="InterPro"/>
</dbReference>
<comment type="caution">
    <text evidence="4">The sequence shown here is derived from an EMBL/GenBank/DDBJ whole genome shotgun (WGS) entry which is preliminary data.</text>
</comment>
<protein>
    <submittedName>
        <fullName evidence="4">Uncharacterized protein</fullName>
    </submittedName>
</protein>
<keyword evidence="1" id="KW-0677">Repeat</keyword>
<evidence type="ECO:0000313" key="5">
    <source>
        <dbReference type="Proteomes" id="UP000751190"/>
    </source>
</evidence>
<dbReference type="InterPro" id="IPR044801">
    <property type="entry name" value="Filamin"/>
</dbReference>
<dbReference type="OMA" id="YAVHITV"/>
<feature type="repeat" description="Filamin" evidence="2">
    <location>
        <begin position="269"/>
        <end position="352"/>
    </location>
</feature>
<feature type="repeat" description="Filamin" evidence="2">
    <location>
        <begin position="909"/>
        <end position="1019"/>
    </location>
</feature>